<evidence type="ECO:0000256" key="2">
    <source>
        <dbReference type="ARBA" id="ARBA00022692"/>
    </source>
</evidence>
<dbReference type="InterPro" id="IPR019109">
    <property type="entry name" value="MamF_MmsF"/>
</dbReference>
<evidence type="ECO:0000256" key="3">
    <source>
        <dbReference type="ARBA" id="ARBA00022989"/>
    </source>
</evidence>
<feature type="transmembrane region" description="Helical" evidence="5">
    <location>
        <begin position="21"/>
        <end position="43"/>
    </location>
</feature>
<protein>
    <recommendedName>
        <fullName evidence="8">Cytochrome C oxidase subunit III</fullName>
    </recommendedName>
</protein>
<sequence>MDTTSPATSEEGQALAVAAEALYLVNLMIVPGVGFIGIVWLWFTKRKDATALARCHLDQVFFASLWAGFLLIIANAAIIFLGGYQSANTWVVAILYFTTCHTTLIFFGAIGLARALAGKPYRFPLVGRPCDI</sequence>
<gene>
    <name evidence="6" type="ORF">FHP89_20160</name>
</gene>
<evidence type="ECO:0000313" key="7">
    <source>
        <dbReference type="Proteomes" id="UP000318349"/>
    </source>
</evidence>
<name>A0A557S1D5_9RHOO</name>
<comment type="subcellular location">
    <subcellularLocation>
        <location evidence="1">Membrane</location>
        <topology evidence="1">Multi-pass membrane protein</topology>
    </subcellularLocation>
</comment>
<dbReference type="Pfam" id="PF09685">
    <property type="entry name" value="MamF_MmsF"/>
    <property type="match status" value="1"/>
</dbReference>
<evidence type="ECO:0000256" key="5">
    <source>
        <dbReference type="SAM" id="Phobius"/>
    </source>
</evidence>
<accession>A0A557S1D5</accession>
<comment type="caution">
    <text evidence="6">The sequence shown here is derived from an EMBL/GenBank/DDBJ whole genome shotgun (WGS) entry which is preliminary data.</text>
</comment>
<feature type="transmembrane region" description="Helical" evidence="5">
    <location>
        <begin position="90"/>
        <end position="113"/>
    </location>
</feature>
<evidence type="ECO:0000256" key="4">
    <source>
        <dbReference type="ARBA" id="ARBA00023136"/>
    </source>
</evidence>
<keyword evidence="3 5" id="KW-1133">Transmembrane helix</keyword>
<dbReference type="Proteomes" id="UP000318349">
    <property type="component" value="Unassembled WGS sequence"/>
</dbReference>
<keyword evidence="4 5" id="KW-0472">Membrane</keyword>
<dbReference type="AlphaFoldDB" id="A0A557S1D5"/>
<feature type="transmembrane region" description="Helical" evidence="5">
    <location>
        <begin position="63"/>
        <end position="84"/>
    </location>
</feature>
<dbReference type="EMBL" id="VMNI01000029">
    <property type="protein sequence ID" value="TVO71168.1"/>
    <property type="molecule type" value="Genomic_DNA"/>
</dbReference>
<evidence type="ECO:0000256" key="1">
    <source>
        <dbReference type="ARBA" id="ARBA00004141"/>
    </source>
</evidence>
<keyword evidence="2 5" id="KW-0812">Transmembrane</keyword>
<proteinExistence type="predicted"/>
<reference evidence="6 7" key="1">
    <citation type="submission" date="2019-07" db="EMBL/GenBank/DDBJ databases">
        <title>The pathways for chlorine oxyanion respiration interact through the shared metabolite chlorate.</title>
        <authorList>
            <person name="Barnum T.P."/>
            <person name="Cheng Y."/>
            <person name="Hill K.A."/>
            <person name="Lucas L.N."/>
            <person name="Carlson H.K."/>
            <person name="Coates J.D."/>
        </authorList>
    </citation>
    <scope>NUCLEOTIDE SEQUENCE [LARGE SCALE GENOMIC DNA]</scope>
    <source>
        <strain evidence="6 7">SFB-1</strain>
    </source>
</reference>
<evidence type="ECO:0008006" key="8">
    <source>
        <dbReference type="Google" id="ProtNLM"/>
    </source>
</evidence>
<evidence type="ECO:0000313" key="6">
    <source>
        <dbReference type="EMBL" id="TVO71168.1"/>
    </source>
</evidence>
<organism evidence="6 7">
    <name type="scientific">Denitromonas halophila</name>
    <dbReference type="NCBI Taxonomy" id="1629404"/>
    <lineage>
        <taxon>Bacteria</taxon>
        <taxon>Pseudomonadati</taxon>
        <taxon>Pseudomonadota</taxon>
        <taxon>Betaproteobacteria</taxon>
        <taxon>Rhodocyclales</taxon>
        <taxon>Zoogloeaceae</taxon>
        <taxon>Denitromonas</taxon>
    </lineage>
</organism>